<evidence type="ECO:0000313" key="11">
    <source>
        <dbReference type="EMBL" id="MRX08993.1"/>
    </source>
</evidence>
<comment type="caution">
    <text evidence="11">The sequence shown here is derived from an EMBL/GenBank/DDBJ whole genome shotgun (WGS) entry which is preliminary data.</text>
</comment>
<reference evidence="11 12" key="1">
    <citation type="submission" date="2019-11" db="EMBL/GenBank/DDBJ databases">
        <title>Novel species isolated from a subtropical stream in China.</title>
        <authorList>
            <person name="Lu H."/>
        </authorList>
    </citation>
    <scope>NUCLEOTIDE SEQUENCE [LARGE SCALE GENOMIC DNA]</scope>
    <source>
        <strain evidence="11 12">FT25W</strain>
    </source>
</reference>
<comment type="subcellular location">
    <subcellularLocation>
        <location evidence="1">Cell membrane</location>
        <topology evidence="1">Multi-pass membrane protein</topology>
    </subcellularLocation>
</comment>
<dbReference type="RefSeq" id="WP_154368653.1">
    <property type="nucleotide sequence ID" value="NZ_WKJM01000010.1"/>
</dbReference>
<organism evidence="11 12">
    <name type="scientific">Duganella alba</name>
    <dbReference type="NCBI Taxonomy" id="2666081"/>
    <lineage>
        <taxon>Bacteria</taxon>
        <taxon>Pseudomonadati</taxon>
        <taxon>Pseudomonadota</taxon>
        <taxon>Betaproteobacteria</taxon>
        <taxon>Burkholderiales</taxon>
        <taxon>Oxalobacteraceae</taxon>
        <taxon>Telluria group</taxon>
        <taxon>Duganella</taxon>
    </lineage>
</organism>
<keyword evidence="8" id="KW-0472">Membrane</keyword>
<dbReference type="PANTHER" id="PTHR24421">
    <property type="entry name" value="NITRATE/NITRITE SENSOR PROTEIN NARX-RELATED"/>
    <property type="match status" value="1"/>
</dbReference>
<evidence type="ECO:0000256" key="1">
    <source>
        <dbReference type="ARBA" id="ARBA00004651"/>
    </source>
</evidence>
<dbReference type="GO" id="GO:0000155">
    <property type="term" value="F:phosphorelay sensor kinase activity"/>
    <property type="evidence" value="ECO:0007669"/>
    <property type="project" value="InterPro"/>
</dbReference>
<name>A0A6L5QGP4_9BURK</name>
<evidence type="ECO:0000259" key="10">
    <source>
        <dbReference type="SMART" id="SM01049"/>
    </source>
</evidence>
<evidence type="ECO:0000256" key="8">
    <source>
        <dbReference type="ARBA" id="ARBA00023136"/>
    </source>
</evidence>
<feature type="domain" description="Single Cache" evidence="10">
    <location>
        <begin position="42"/>
        <end position="132"/>
    </location>
</feature>
<dbReference type="InterPro" id="IPR011712">
    <property type="entry name" value="Sig_transdc_His_kin_sub3_dim/P"/>
</dbReference>
<keyword evidence="3" id="KW-0808">Transferase</keyword>
<dbReference type="Gene3D" id="3.30.565.10">
    <property type="entry name" value="Histidine kinase-like ATPase, C-terminal domain"/>
    <property type="match status" value="1"/>
</dbReference>
<evidence type="ECO:0000256" key="4">
    <source>
        <dbReference type="ARBA" id="ARBA00022692"/>
    </source>
</evidence>
<evidence type="ECO:0000256" key="5">
    <source>
        <dbReference type="ARBA" id="ARBA00022777"/>
    </source>
</evidence>
<dbReference type="GO" id="GO:0005886">
    <property type="term" value="C:plasma membrane"/>
    <property type="evidence" value="ECO:0007669"/>
    <property type="project" value="UniProtKB-SubCell"/>
</dbReference>
<dbReference type="Pfam" id="PF02518">
    <property type="entry name" value="HATPase_c"/>
    <property type="match status" value="1"/>
</dbReference>
<dbReference type="InterPro" id="IPR003594">
    <property type="entry name" value="HATPase_dom"/>
</dbReference>
<keyword evidence="12" id="KW-1185">Reference proteome</keyword>
<dbReference type="Gene3D" id="3.30.450.20">
    <property type="entry name" value="PAS domain"/>
    <property type="match status" value="1"/>
</dbReference>
<keyword evidence="6" id="KW-1133">Transmembrane helix</keyword>
<keyword evidence="5 11" id="KW-0418">Kinase</keyword>
<keyword evidence="7" id="KW-0902">Two-component regulatory system</keyword>
<evidence type="ECO:0000256" key="2">
    <source>
        <dbReference type="ARBA" id="ARBA00022475"/>
    </source>
</evidence>
<gene>
    <name evidence="11" type="ORF">GJ697_14220</name>
</gene>
<evidence type="ECO:0000313" key="12">
    <source>
        <dbReference type="Proteomes" id="UP000481037"/>
    </source>
</evidence>
<dbReference type="Gene3D" id="1.20.5.1930">
    <property type="match status" value="1"/>
</dbReference>
<dbReference type="InterPro" id="IPR017171">
    <property type="entry name" value="Sig_transdc_His_kinase_MctS"/>
</dbReference>
<sequence length="456" mass="50027">MKLRQKVIFLAITPLILALCAIALAVRHQSVLLAQQQRDTIQHAYLSSKEAELKHYVALASHSISHLYESGRDDEATRQEAMRILASLSYGDDGYFFLYDMQGNTLMHPRQPELVGQNLFGLRDENGQLTIQNLIQRARAGGGLERYMWVKPSTHKPVAKLGYVIAMPKWGWMMGTGIYLDDVDQALAQIDVQQSGNIHNTMLWIAGIAIAAAVAVASSGLALNISELRVADAKLKVLAQRVVESQEEERARLSRDLHDGISQWLVSIKLQIEAGMIRLSSGKPEQQQAAQAVFEHAADQLSNVMAEVRRISHNLRPAILDDIGLAAALHHLGQEYTHSSGTPVHFEASGCTDALPDVANTVLFRLAQEALTNIERHAGASRIDITLAGEALGVTLRIRDDGHGFDAEGIALHPQRGIGLRNMMERMDAIGGRFEIRSSTDGTVVTAYAANNSEML</sequence>
<keyword evidence="4" id="KW-0812">Transmembrane</keyword>
<dbReference type="InterPro" id="IPR050482">
    <property type="entry name" value="Sensor_HK_TwoCompSys"/>
</dbReference>
<protein>
    <submittedName>
        <fullName evidence="11">Histidine kinase</fullName>
    </submittedName>
</protein>
<evidence type="ECO:0000256" key="3">
    <source>
        <dbReference type="ARBA" id="ARBA00022679"/>
    </source>
</evidence>
<dbReference type="AlphaFoldDB" id="A0A6L5QGP4"/>
<proteinExistence type="predicted"/>
<feature type="domain" description="Histidine kinase/HSP90-like ATPase" evidence="9">
    <location>
        <begin position="358"/>
        <end position="453"/>
    </location>
</feature>
<dbReference type="PIRSF" id="PIRSF037314">
    <property type="entry name" value="STHK_MctS"/>
    <property type="match status" value="1"/>
</dbReference>
<evidence type="ECO:0000256" key="6">
    <source>
        <dbReference type="ARBA" id="ARBA00022989"/>
    </source>
</evidence>
<dbReference type="SMART" id="SM00387">
    <property type="entry name" value="HATPase_c"/>
    <property type="match status" value="1"/>
</dbReference>
<evidence type="ECO:0000256" key="7">
    <source>
        <dbReference type="ARBA" id="ARBA00023012"/>
    </source>
</evidence>
<dbReference type="CDD" id="cd16917">
    <property type="entry name" value="HATPase_UhpB-NarQ-NarX-like"/>
    <property type="match status" value="1"/>
</dbReference>
<dbReference type="SUPFAM" id="SSF55874">
    <property type="entry name" value="ATPase domain of HSP90 chaperone/DNA topoisomerase II/histidine kinase"/>
    <property type="match status" value="1"/>
</dbReference>
<dbReference type="Pfam" id="PF17200">
    <property type="entry name" value="sCache_2"/>
    <property type="match status" value="1"/>
</dbReference>
<evidence type="ECO:0000259" key="9">
    <source>
        <dbReference type="SMART" id="SM00387"/>
    </source>
</evidence>
<accession>A0A6L5QGP4</accession>
<dbReference type="Pfam" id="PF07730">
    <property type="entry name" value="HisKA_3"/>
    <property type="match status" value="1"/>
</dbReference>
<dbReference type="EMBL" id="WKJM01000010">
    <property type="protein sequence ID" value="MRX08993.1"/>
    <property type="molecule type" value="Genomic_DNA"/>
</dbReference>
<dbReference type="SMART" id="SM01049">
    <property type="entry name" value="Cache_2"/>
    <property type="match status" value="1"/>
</dbReference>
<dbReference type="GO" id="GO:0046983">
    <property type="term" value="F:protein dimerization activity"/>
    <property type="evidence" value="ECO:0007669"/>
    <property type="project" value="InterPro"/>
</dbReference>
<dbReference type="InterPro" id="IPR033480">
    <property type="entry name" value="sCache_2"/>
</dbReference>
<dbReference type="PANTHER" id="PTHR24421:SF59">
    <property type="entry name" value="OXYGEN SENSOR HISTIDINE KINASE NREB"/>
    <property type="match status" value="1"/>
</dbReference>
<dbReference type="Proteomes" id="UP000481037">
    <property type="component" value="Unassembled WGS sequence"/>
</dbReference>
<dbReference type="InterPro" id="IPR036890">
    <property type="entry name" value="HATPase_C_sf"/>
</dbReference>
<keyword evidence="2" id="KW-1003">Cell membrane</keyword>